<comment type="caution">
    <text evidence="1">The sequence shown here is derived from an EMBL/GenBank/DDBJ whole genome shotgun (WGS) entry which is preliminary data.</text>
</comment>
<keyword evidence="2" id="KW-1185">Reference proteome</keyword>
<organism evidence="1 2">
    <name type="scientific">Eretmocerus hayati</name>
    <dbReference type="NCBI Taxonomy" id="131215"/>
    <lineage>
        <taxon>Eukaryota</taxon>
        <taxon>Metazoa</taxon>
        <taxon>Ecdysozoa</taxon>
        <taxon>Arthropoda</taxon>
        <taxon>Hexapoda</taxon>
        <taxon>Insecta</taxon>
        <taxon>Pterygota</taxon>
        <taxon>Neoptera</taxon>
        <taxon>Endopterygota</taxon>
        <taxon>Hymenoptera</taxon>
        <taxon>Apocrita</taxon>
        <taxon>Proctotrupomorpha</taxon>
        <taxon>Chalcidoidea</taxon>
        <taxon>Aphelinidae</taxon>
        <taxon>Aphelininae</taxon>
        <taxon>Eretmocerus</taxon>
    </lineage>
</organism>
<gene>
    <name evidence="1" type="ORF">QAD02_000039</name>
</gene>
<accession>A0ACC2NCA8</accession>
<protein>
    <submittedName>
        <fullName evidence="1">Uncharacterized protein</fullName>
    </submittedName>
</protein>
<name>A0ACC2NCA8_9HYME</name>
<dbReference type="EMBL" id="CM056743">
    <property type="protein sequence ID" value="KAJ8668780.1"/>
    <property type="molecule type" value="Genomic_DNA"/>
</dbReference>
<evidence type="ECO:0000313" key="1">
    <source>
        <dbReference type="EMBL" id="KAJ8668780.1"/>
    </source>
</evidence>
<proteinExistence type="predicted"/>
<reference evidence="1" key="1">
    <citation type="submission" date="2023-04" db="EMBL/GenBank/DDBJ databases">
        <title>A chromosome-level genome assembly of the parasitoid wasp Eretmocerus hayati.</title>
        <authorList>
            <person name="Zhong Y."/>
            <person name="Liu S."/>
            <person name="Liu Y."/>
        </authorList>
    </citation>
    <scope>NUCLEOTIDE SEQUENCE</scope>
    <source>
        <strain evidence="1">ZJU_SS_LIU_2023</strain>
    </source>
</reference>
<evidence type="ECO:0000313" key="2">
    <source>
        <dbReference type="Proteomes" id="UP001239111"/>
    </source>
</evidence>
<dbReference type="Proteomes" id="UP001239111">
    <property type="component" value="Chromosome 3"/>
</dbReference>
<sequence length="507" mass="57098">MQTNEIVVPEGYPKWKESHMDVLDCFIDWEPLRTTTAELIDTQDPTHYRIPTKIDVGHDKVTDNLDPSNLEYSGEDSSDDDYEPSDDGSSSEEDEYDATLSRKSQKSQQQLNSTRLEQECDQMESSQTVNKLSESNGPRGASVTEETISIDGHPSNSSLSTLPHATSTSATIDHEECLNGGSTAQHGQDSILCEIGATGTADTNDERFHNFSSSTLIDADQEMEIQGNKIEQSPVAEHLISNEEDTLLSASESEAEEKTDQKLTKKQRPPSPKITCPVAESIQQKSFEAREELIFEEMKMQMKLPLPTITPVSSTSEVGTVSQPLAESNKKKFCKKINYCSHCERMFSRIDRHLFHVHKDLQEVQQILHSLVRTKWELSKEQKKRLILIEWLRFNMNHVWDNDRVKNPTGIILAFRRRHLIQAISRQRTEQDVAEDISASTEVKRSVKSLPVRIPCKLCFGWFATPGLDSTHPKQASRNVQPACQDPDHIIRCCGPSTPVLPPGSKN</sequence>